<name>A0A0E9S6W0_ANGAN</name>
<protein>
    <submittedName>
        <fullName evidence="1">Uncharacterized protein</fullName>
    </submittedName>
</protein>
<reference evidence="1" key="2">
    <citation type="journal article" date="2015" name="Fish Shellfish Immunol.">
        <title>Early steps in the European eel (Anguilla anguilla)-Vibrio vulnificus interaction in the gills: Role of the RtxA13 toxin.</title>
        <authorList>
            <person name="Callol A."/>
            <person name="Pajuelo D."/>
            <person name="Ebbesson L."/>
            <person name="Teles M."/>
            <person name="MacKenzie S."/>
            <person name="Amaro C."/>
        </authorList>
    </citation>
    <scope>NUCLEOTIDE SEQUENCE</scope>
</reference>
<dbReference type="AlphaFoldDB" id="A0A0E9S6W0"/>
<proteinExistence type="predicted"/>
<reference evidence="1" key="1">
    <citation type="submission" date="2014-11" db="EMBL/GenBank/DDBJ databases">
        <authorList>
            <person name="Amaro Gonzalez C."/>
        </authorList>
    </citation>
    <scope>NUCLEOTIDE SEQUENCE</scope>
</reference>
<organism evidence="1">
    <name type="scientific">Anguilla anguilla</name>
    <name type="common">European freshwater eel</name>
    <name type="synonym">Muraena anguilla</name>
    <dbReference type="NCBI Taxonomy" id="7936"/>
    <lineage>
        <taxon>Eukaryota</taxon>
        <taxon>Metazoa</taxon>
        <taxon>Chordata</taxon>
        <taxon>Craniata</taxon>
        <taxon>Vertebrata</taxon>
        <taxon>Euteleostomi</taxon>
        <taxon>Actinopterygii</taxon>
        <taxon>Neopterygii</taxon>
        <taxon>Teleostei</taxon>
        <taxon>Anguilliformes</taxon>
        <taxon>Anguillidae</taxon>
        <taxon>Anguilla</taxon>
    </lineage>
</organism>
<sequence>MQNMVSMHDTCKEQGCENLIYKQRTLPNAQRAFLWCARPLCLSLRI</sequence>
<accession>A0A0E9S6W0</accession>
<dbReference type="EMBL" id="GBXM01072329">
    <property type="protein sequence ID" value="JAH36248.1"/>
    <property type="molecule type" value="Transcribed_RNA"/>
</dbReference>
<evidence type="ECO:0000313" key="1">
    <source>
        <dbReference type="EMBL" id="JAH36248.1"/>
    </source>
</evidence>